<reference evidence="2 3" key="1">
    <citation type="submission" date="2017-04" db="EMBL/GenBank/DDBJ databases">
        <authorList>
            <person name="Afonso C.L."/>
            <person name="Miller P.J."/>
            <person name="Scott M.A."/>
            <person name="Spackman E."/>
            <person name="Goraichik I."/>
            <person name="Dimitrov K.M."/>
            <person name="Suarez D.L."/>
            <person name="Swayne D.E."/>
        </authorList>
    </citation>
    <scope>NUCLEOTIDE SEQUENCE [LARGE SCALE GENOMIC DNA]</scope>
    <source>
        <strain evidence="2 3">KR-140</strain>
    </source>
</reference>
<sequence>MLEGAGKTSLTRNVGCTLGQARVRTLPINLGSQASLTPWLGVHNTALDETVHGVIGTVMALLPARAVRRRSDRQPPQCGQAGDGNAGGRYADRADSHLAQRARRPAGRSGRNERHIRRRALTRPRGASRRIYHHWRTPYPRYSRPTTVSLVRLGHEMAGQSAEVGVTARPRRRRRQTAQGHRHSGARSSPGQSPSASGALLGARAVRPERCPGRLVRADLK</sequence>
<protein>
    <submittedName>
        <fullName evidence="2">Uncharacterized protein</fullName>
    </submittedName>
</protein>
<feature type="compositionally biased region" description="Basic residues" evidence="1">
    <location>
        <begin position="169"/>
        <end position="185"/>
    </location>
</feature>
<feature type="compositionally biased region" description="Basic residues" evidence="1">
    <location>
        <begin position="114"/>
        <end position="129"/>
    </location>
</feature>
<feature type="region of interest" description="Disordered" evidence="1">
    <location>
        <begin position="160"/>
        <end position="221"/>
    </location>
</feature>
<dbReference type="AlphaFoldDB" id="A0A1W1UCW3"/>
<feature type="region of interest" description="Disordered" evidence="1">
    <location>
        <begin position="67"/>
        <end position="129"/>
    </location>
</feature>
<dbReference type="EMBL" id="FWWU01000003">
    <property type="protein sequence ID" value="SMB78899.1"/>
    <property type="molecule type" value="Genomic_DNA"/>
</dbReference>
<evidence type="ECO:0000313" key="3">
    <source>
        <dbReference type="Proteomes" id="UP000192582"/>
    </source>
</evidence>
<name>A0A1W1UCW3_9DEIO</name>
<dbReference type="GO" id="GO:0016491">
    <property type="term" value="F:oxidoreductase activity"/>
    <property type="evidence" value="ECO:0007669"/>
    <property type="project" value="InterPro"/>
</dbReference>
<proteinExistence type="predicted"/>
<feature type="compositionally biased region" description="Basic and acidic residues" evidence="1">
    <location>
        <begin position="206"/>
        <end position="221"/>
    </location>
</feature>
<keyword evidence="3" id="KW-1185">Reference proteome</keyword>
<dbReference type="InterPro" id="IPR027417">
    <property type="entry name" value="P-loop_NTPase"/>
</dbReference>
<dbReference type="SUPFAM" id="SSF52540">
    <property type="entry name" value="P-loop containing nucleoside triphosphate hydrolases"/>
    <property type="match status" value="1"/>
</dbReference>
<evidence type="ECO:0000313" key="2">
    <source>
        <dbReference type="EMBL" id="SMB78899.1"/>
    </source>
</evidence>
<accession>A0A1W1UCW3</accession>
<dbReference type="Gene3D" id="3.40.50.300">
    <property type="entry name" value="P-loop containing nucleotide triphosphate hydrolases"/>
    <property type="match status" value="1"/>
</dbReference>
<dbReference type="GO" id="GO:0008270">
    <property type="term" value="F:zinc ion binding"/>
    <property type="evidence" value="ECO:0007669"/>
    <property type="project" value="InterPro"/>
</dbReference>
<evidence type="ECO:0000256" key="1">
    <source>
        <dbReference type="SAM" id="MobiDB-lite"/>
    </source>
</evidence>
<dbReference type="InterPro" id="IPR002328">
    <property type="entry name" value="ADH_Zn_CS"/>
</dbReference>
<gene>
    <name evidence="2" type="ORF">SAMN00790413_05680</name>
</gene>
<dbReference type="Proteomes" id="UP000192582">
    <property type="component" value="Unassembled WGS sequence"/>
</dbReference>
<dbReference type="PROSITE" id="PS00059">
    <property type="entry name" value="ADH_ZINC"/>
    <property type="match status" value="1"/>
</dbReference>
<organism evidence="2 3">
    <name type="scientific">Deinococcus hopiensis KR-140</name>
    <dbReference type="NCBI Taxonomy" id="695939"/>
    <lineage>
        <taxon>Bacteria</taxon>
        <taxon>Thermotogati</taxon>
        <taxon>Deinococcota</taxon>
        <taxon>Deinococci</taxon>
        <taxon>Deinococcales</taxon>
        <taxon>Deinococcaceae</taxon>
        <taxon>Deinococcus</taxon>
    </lineage>
</organism>
<feature type="compositionally biased region" description="Low complexity" evidence="1">
    <location>
        <begin position="186"/>
        <end position="199"/>
    </location>
</feature>